<feature type="signal peptide" evidence="5">
    <location>
        <begin position="1"/>
        <end position="19"/>
    </location>
</feature>
<keyword evidence="7" id="KW-1185">Reference proteome</keyword>
<feature type="region of interest" description="Disordered" evidence="4">
    <location>
        <begin position="343"/>
        <end position="368"/>
    </location>
</feature>
<name>A0AAD6MT95_9EURO</name>
<organism evidence="6 7">
    <name type="scientific">Penicillium malachiteum</name>
    <dbReference type="NCBI Taxonomy" id="1324776"/>
    <lineage>
        <taxon>Eukaryota</taxon>
        <taxon>Fungi</taxon>
        <taxon>Dikarya</taxon>
        <taxon>Ascomycota</taxon>
        <taxon>Pezizomycotina</taxon>
        <taxon>Eurotiomycetes</taxon>
        <taxon>Eurotiomycetidae</taxon>
        <taxon>Eurotiales</taxon>
        <taxon>Aspergillaceae</taxon>
        <taxon>Penicillium</taxon>
    </lineage>
</organism>
<protein>
    <submittedName>
        <fullName evidence="6">Leucine rich repeat 5</fullName>
    </submittedName>
</protein>
<keyword evidence="3" id="KW-0325">Glycoprotein</keyword>
<dbReference type="Gene3D" id="3.80.10.10">
    <property type="entry name" value="Ribonuclease Inhibitor"/>
    <property type="match status" value="1"/>
</dbReference>
<evidence type="ECO:0000256" key="1">
    <source>
        <dbReference type="ARBA" id="ARBA00004196"/>
    </source>
</evidence>
<dbReference type="InterPro" id="IPR051648">
    <property type="entry name" value="CWI-Assembly_Regulator"/>
</dbReference>
<dbReference type="Proteomes" id="UP001215712">
    <property type="component" value="Unassembled WGS sequence"/>
</dbReference>
<evidence type="ECO:0000313" key="7">
    <source>
        <dbReference type="Proteomes" id="UP001215712"/>
    </source>
</evidence>
<dbReference type="GO" id="GO:0005886">
    <property type="term" value="C:plasma membrane"/>
    <property type="evidence" value="ECO:0007669"/>
    <property type="project" value="TreeGrafter"/>
</dbReference>
<dbReference type="PANTHER" id="PTHR31018">
    <property type="entry name" value="SPORULATION-SPECIFIC PROTEIN-RELATED"/>
    <property type="match status" value="1"/>
</dbReference>
<gene>
    <name evidence="6" type="ORF">N7493_009226</name>
</gene>
<proteinExistence type="predicted"/>
<evidence type="ECO:0000313" key="6">
    <source>
        <dbReference type="EMBL" id="KAJ5712758.1"/>
    </source>
</evidence>
<dbReference type="GO" id="GO:0009277">
    <property type="term" value="C:fungal-type cell wall"/>
    <property type="evidence" value="ECO:0007669"/>
    <property type="project" value="TreeGrafter"/>
</dbReference>
<dbReference type="Pfam" id="PF13306">
    <property type="entry name" value="LRR_5"/>
    <property type="match status" value="2"/>
</dbReference>
<dbReference type="InterPro" id="IPR026906">
    <property type="entry name" value="LRR_5"/>
</dbReference>
<dbReference type="AlphaFoldDB" id="A0AAD6MT95"/>
<feature type="compositionally biased region" description="Low complexity" evidence="4">
    <location>
        <begin position="347"/>
        <end position="368"/>
    </location>
</feature>
<evidence type="ECO:0000256" key="2">
    <source>
        <dbReference type="ARBA" id="ARBA00022729"/>
    </source>
</evidence>
<reference evidence="6" key="1">
    <citation type="journal article" date="2023" name="IMA Fungus">
        <title>Comparative genomic study of the Penicillium genus elucidates a diverse pangenome and 15 lateral gene transfer events.</title>
        <authorList>
            <person name="Petersen C."/>
            <person name="Sorensen T."/>
            <person name="Nielsen M.R."/>
            <person name="Sondergaard T.E."/>
            <person name="Sorensen J.L."/>
            <person name="Fitzpatrick D.A."/>
            <person name="Frisvad J.C."/>
            <person name="Nielsen K.L."/>
        </authorList>
    </citation>
    <scope>NUCLEOTIDE SEQUENCE</scope>
    <source>
        <strain evidence="6">IBT 17514</strain>
    </source>
</reference>
<dbReference type="SUPFAM" id="SSF52058">
    <property type="entry name" value="L domain-like"/>
    <property type="match status" value="2"/>
</dbReference>
<evidence type="ECO:0000256" key="3">
    <source>
        <dbReference type="ARBA" id="ARBA00023180"/>
    </source>
</evidence>
<feature type="chain" id="PRO_5042155446" evidence="5">
    <location>
        <begin position="20"/>
        <end position="395"/>
    </location>
</feature>
<dbReference type="InterPro" id="IPR032675">
    <property type="entry name" value="LRR_dom_sf"/>
</dbReference>
<dbReference type="Pfam" id="PF12454">
    <property type="entry name" value="Ecm33"/>
    <property type="match status" value="1"/>
</dbReference>
<dbReference type="PANTHER" id="PTHR31018:SF3">
    <property type="entry name" value="RECEPTOR PROTEIN-TYROSINE KINASE"/>
    <property type="match status" value="1"/>
</dbReference>
<dbReference type="GO" id="GO:0009986">
    <property type="term" value="C:cell surface"/>
    <property type="evidence" value="ECO:0007669"/>
    <property type="project" value="TreeGrafter"/>
</dbReference>
<dbReference type="GO" id="GO:0031505">
    <property type="term" value="P:fungal-type cell wall organization"/>
    <property type="evidence" value="ECO:0007669"/>
    <property type="project" value="TreeGrafter"/>
</dbReference>
<sequence length="395" mass="40685">MSFAKYLLPALAASKLAFASDSCGDTTIASQTDADAITSCTTISGHVTIDESYSGSLDLGSIEKITGNLICNGGSNVTSITAADLVTIGKNFTLEGLTSVTSLSFAALTTIGSIYWEALPELQSLDFTTGVTDVGDINIINTGLTSLDGISLETVGQFDIEDNDSLVTVNINNLMNATGMINFAGNDDSLVIDLPNLSTGTSMTFRNISSISVPSLKKLTGQLGFWGTDFSTFYAPNLTTTSDLVFSDNSKLSNISMPVLVTVDGGFSITGNDALQVIDLPDLETVAGAIDFTGNFYEVEFGSLTTVDGGFKLDSTNGSFSCSKLKSEYESAVKGTWKCNATDPDATSSSSSSSSSGTSSSSSSSSTSSSAALANTIAAPVAGAAALFYAIAQLI</sequence>
<comment type="caution">
    <text evidence="6">The sequence shown here is derived from an EMBL/GenBank/DDBJ whole genome shotgun (WGS) entry which is preliminary data.</text>
</comment>
<accession>A0AAD6MT95</accession>
<keyword evidence="2 5" id="KW-0732">Signal</keyword>
<evidence type="ECO:0000256" key="5">
    <source>
        <dbReference type="SAM" id="SignalP"/>
    </source>
</evidence>
<evidence type="ECO:0000256" key="4">
    <source>
        <dbReference type="SAM" id="MobiDB-lite"/>
    </source>
</evidence>
<comment type="subcellular location">
    <subcellularLocation>
        <location evidence="1">Cell envelope</location>
    </subcellularLocation>
</comment>
<dbReference type="EMBL" id="JAQJAN010000013">
    <property type="protein sequence ID" value="KAJ5712758.1"/>
    <property type="molecule type" value="Genomic_DNA"/>
</dbReference>
<reference evidence="6" key="2">
    <citation type="submission" date="2023-01" db="EMBL/GenBank/DDBJ databases">
        <authorList>
            <person name="Petersen C."/>
        </authorList>
    </citation>
    <scope>NUCLEOTIDE SEQUENCE</scope>
    <source>
        <strain evidence="6">IBT 17514</strain>
    </source>
</reference>